<dbReference type="Proteomes" id="UP000249198">
    <property type="component" value="Unassembled WGS sequence"/>
</dbReference>
<dbReference type="EMBL" id="QFOH01000001">
    <property type="protein sequence ID" value="PZP26686.1"/>
    <property type="molecule type" value="Genomic_DNA"/>
</dbReference>
<dbReference type="InterPro" id="IPR003458">
    <property type="entry name" value="Phage_T4_Gp38_tail_assem"/>
</dbReference>
<dbReference type="PANTHER" id="PTHR34413:SF2">
    <property type="entry name" value="PROPHAGE TAIL FIBER ASSEMBLY PROTEIN HOMOLOG TFAE-RELATED"/>
    <property type="match status" value="1"/>
</dbReference>
<evidence type="ECO:0000313" key="2">
    <source>
        <dbReference type="Proteomes" id="UP000249198"/>
    </source>
</evidence>
<sequence length="139" mass="15283">MFTSKTTRGFYDPQINGNNMPPDAVEISDSLYSQLMTGQSNGQLISWADDGIPYLADPPAPTEEQLAQEATTARDQLLRAAATRIAPLQDAVDLDDASETEVAELKAWKQYRVALNRIDQQPGYPTTIQWPISPAEESA</sequence>
<dbReference type="Pfam" id="PF02413">
    <property type="entry name" value="Caudo_TAP"/>
    <property type="match status" value="1"/>
</dbReference>
<dbReference type="PANTHER" id="PTHR34413">
    <property type="entry name" value="PROPHAGE TAIL FIBER ASSEMBLY PROTEIN HOMOLOG TFAE-RELATED-RELATED"/>
    <property type="match status" value="1"/>
</dbReference>
<gene>
    <name evidence="1" type="ORF">DI599_00570</name>
</gene>
<dbReference type="RefSeq" id="WP_273228699.1">
    <property type="nucleotide sequence ID" value="NZ_QFOH01000001.1"/>
</dbReference>
<name>A0A2W5F2S4_9PSED</name>
<dbReference type="AlphaFoldDB" id="A0A2W5F2S4"/>
<dbReference type="InterPro" id="IPR051220">
    <property type="entry name" value="TFA_Chaperone"/>
</dbReference>
<accession>A0A2W5F2S4</accession>
<evidence type="ECO:0000313" key="1">
    <source>
        <dbReference type="EMBL" id="PZP26686.1"/>
    </source>
</evidence>
<organism evidence="1 2">
    <name type="scientific">Pseudomonas kuykendallii</name>
    <dbReference type="NCBI Taxonomy" id="1007099"/>
    <lineage>
        <taxon>Bacteria</taxon>
        <taxon>Pseudomonadati</taxon>
        <taxon>Pseudomonadota</taxon>
        <taxon>Gammaproteobacteria</taxon>
        <taxon>Pseudomonadales</taxon>
        <taxon>Pseudomonadaceae</taxon>
        <taxon>Pseudomonas</taxon>
    </lineage>
</organism>
<comment type="caution">
    <text evidence="1">The sequence shown here is derived from an EMBL/GenBank/DDBJ whole genome shotgun (WGS) entry which is preliminary data.</text>
</comment>
<reference evidence="1 2" key="1">
    <citation type="submission" date="2017-08" db="EMBL/GenBank/DDBJ databases">
        <title>Infants hospitalized years apart are colonized by the same room-sourced microbial strains.</title>
        <authorList>
            <person name="Brooks B."/>
            <person name="Olm M.R."/>
            <person name="Firek B.A."/>
            <person name="Baker R."/>
            <person name="Thomas B.C."/>
            <person name="Morowitz M.J."/>
            <person name="Banfield J.F."/>
        </authorList>
    </citation>
    <scope>NUCLEOTIDE SEQUENCE [LARGE SCALE GENOMIC DNA]</scope>
    <source>
        <strain evidence="1">S2_009_000_R2_77</strain>
    </source>
</reference>
<proteinExistence type="predicted"/>
<protein>
    <submittedName>
        <fullName evidence="1">Phage tail protein</fullName>
    </submittedName>
</protein>